<sequence length="58" mass="6486">MTTLVVLSWALVFLFTRWLPPRPVGEIRITFQPVSWFAVDIVVRTAEVAPAGSVELDS</sequence>
<gene>
    <name evidence="1" type="ORF">CLV40_102213</name>
</gene>
<accession>A0A2S6GYR8</accession>
<protein>
    <submittedName>
        <fullName evidence="1">Uncharacterized protein</fullName>
    </submittedName>
</protein>
<dbReference type="EMBL" id="PTIX01000002">
    <property type="protein sequence ID" value="PPK70301.1"/>
    <property type="molecule type" value="Genomic_DNA"/>
</dbReference>
<evidence type="ECO:0000313" key="2">
    <source>
        <dbReference type="Proteomes" id="UP000239203"/>
    </source>
</evidence>
<dbReference type="Proteomes" id="UP000239203">
    <property type="component" value="Unassembled WGS sequence"/>
</dbReference>
<organism evidence="1 2">
    <name type="scientific">Actinokineospora auranticolor</name>
    <dbReference type="NCBI Taxonomy" id="155976"/>
    <lineage>
        <taxon>Bacteria</taxon>
        <taxon>Bacillati</taxon>
        <taxon>Actinomycetota</taxon>
        <taxon>Actinomycetes</taxon>
        <taxon>Pseudonocardiales</taxon>
        <taxon>Pseudonocardiaceae</taxon>
        <taxon>Actinokineospora</taxon>
    </lineage>
</organism>
<proteinExistence type="predicted"/>
<reference evidence="1 2" key="1">
    <citation type="submission" date="2018-02" db="EMBL/GenBank/DDBJ databases">
        <title>Genomic Encyclopedia of Archaeal and Bacterial Type Strains, Phase II (KMG-II): from individual species to whole genera.</title>
        <authorList>
            <person name="Goeker M."/>
        </authorList>
    </citation>
    <scope>NUCLEOTIDE SEQUENCE [LARGE SCALE GENOMIC DNA]</scope>
    <source>
        <strain evidence="1 2">YU 961-1</strain>
    </source>
</reference>
<dbReference type="RefSeq" id="WP_181043321.1">
    <property type="nucleotide sequence ID" value="NZ_CP154825.1"/>
</dbReference>
<comment type="caution">
    <text evidence="1">The sequence shown here is derived from an EMBL/GenBank/DDBJ whole genome shotgun (WGS) entry which is preliminary data.</text>
</comment>
<keyword evidence="2" id="KW-1185">Reference proteome</keyword>
<name>A0A2S6GYR8_9PSEU</name>
<evidence type="ECO:0000313" key="1">
    <source>
        <dbReference type="EMBL" id="PPK70301.1"/>
    </source>
</evidence>
<dbReference type="AlphaFoldDB" id="A0A2S6GYR8"/>